<accession>A0AAV7PWU1</accession>
<reference evidence="2" key="1">
    <citation type="journal article" date="2022" name="bioRxiv">
        <title>Sequencing and chromosome-scale assembly of the giantPleurodeles waltlgenome.</title>
        <authorList>
            <person name="Brown T."/>
            <person name="Elewa A."/>
            <person name="Iarovenko S."/>
            <person name="Subramanian E."/>
            <person name="Araus A.J."/>
            <person name="Petzold A."/>
            <person name="Susuki M."/>
            <person name="Suzuki K.-i.T."/>
            <person name="Hayashi T."/>
            <person name="Toyoda A."/>
            <person name="Oliveira C."/>
            <person name="Osipova E."/>
            <person name="Leigh N.D."/>
            <person name="Simon A."/>
            <person name="Yun M.H."/>
        </authorList>
    </citation>
    <scope>NUCLEOTIDE SEQUENCE</scope>
    <source>
        <strain evidence="2">20211129_DDA</strain>
        <tissue evidence="2">Liver</tissue>
    </source>
</reference>
<evidence type="ECO:0000256" key="1">
    <source>
        <dbReference type="SAM" id="Coils"/>
    </source>
</evidence>
<gene>
    <name evidence="2" type="ORF">NDU88_009792</name>
</gene>
<keyword evidence="3" id="KW-1185">Reference proteome</keyword>
<dbReference type="Proteomes" id="UP001066276">
    <property type="component" value="Chromosome 7"/>
</dbReference>
<dbReference type="AlphaFoldDB" id="A0AAV7PWU1"/>
<keyword evidence="1" id="KW-0175">Coiled coil</keyword>
<feature type="coiled-coil region" evidence="1">
    <location>
        <begin position="70"/>
        <end position="132"/>
    </location>
</feature>
<protein>
    <submittedName>
        <fullName evidence="2">Uncharacterized protein</fullName>
    </submittedName>
</protein>
<dbReference type="Gene3D" id="1.20.5.340">
    <property type="match status" value="1"/>
</dbReference>
<comment type="caution">
    <text evidence="2">The sequence shown here is derived from an EMBL/GenBank/DDBJ whole genome shotgun (WGS) entry which is preliminary data.</text>
</comment>
<name>A0AAV7PWU1_PLEWA</name>
<dbReference type="EMBL" id="JANPWB010000011">
    <property type="protein sequence ID" value="KAJ1131455.1"/>
    <property type="molecule type" value="Genomic_DNA"/>
</dbReference>
<evidence type="ECO:0000313" key="2">
    <source>
        <dbReference type="EMBL" id="KAJ1131455.1"/>
    </source>
</evidence>
<proteinExistence type="predicted"/>
<sequence>MYILNGTGETSAVRAPLIGKSKWLAPLQGNTTELYTTPALPEQRETSLTRRSTDAGLGAPVVEPTRAELLVAIQRSREDLEEKIESVADEVTLLQADLRKVSDRVQITEGSISKLQTEVDALRKQMAKVTSRAVALVVRVEDAAGRSSRYNIRLIGFPERAEGSATRHLWSVG</sequence>
<organism evidence="2 3">
    <name type="scientific">Pleurodeles waltl</name>
    <name type="common">Iberian ribbed newt</name>
    <dbReference type="NCBI Taxonomy" id="8319"/>
    <lineage>
        <taxon>Eukaryota</taxon>
        <taxon>Metazoa</taxon>
        <taxon>Chordata</taxon>
        <taxon>Craniata</taxon>
        <taxon>Vertebrata</taxon>
        <taxon>Euteleostomi</taxon>
        <taxon>Amphibia</taxon>
        <taxon>Batrachia</taxon>
        <taxon>Caudata</taxon>
        <taxon>Salamandroidea</taxon>
        <taxon>Salamandridae</taxon>
        <taxon>Pleurodelinae</taxon>
        <taxon>Pleurodeles</taxon>
    </lineage>
</organism>
<evidence type="ECO:0000313" key="3">
    <source>
        <dbReference type="Proteomes" id="UP001066276"/>
    </source>
</evidence>
<dbReference type="SUPFAM" id="SSF57997">
    <property type="entry name" value="Tropomyosin"/>
    <property type="match status" value="1"/>
</dbReference>